<evidence type="ECO:0000313" key="1">
    <source>
        <dbReference type="EMBL" id="MBB1486181.1"/>
    </source>
</evidence>
<gene>
    <name evidence="1" type="ORF">H4O21_06130</name>
</gene>
<dbReference type="PANTHER" id="PTHR47017">
    <property type="entry name" value="ACYL-COA"/>
    <property type="match status" value="1"/>
</dbReference>
<dbReference type="InterPro" id="IPR007434">
    <property type="entry name" value="FemAB-like"/>
</dbReference>
<proteinExistence type="predicted"/>
<name>A0A839IMQ7_9GAMM</name>
<reference evidence="1 2" key="1">
    <citation type="submission" date="2020-08" db="EMBL/GenBank/DDBJ databases">
        <title>Oceanospirillum sp. nov. isolated from marine sediment.</title>
        <authorList>
            <person name="Ji X."/>
        </authorList>
    </citation>
    <scope>NUCLEOTIDE SEQUENCE [LARGE SCALE GENOMIC DNA]</scope>
    <source>
        <strain evidence="1 2">D5</strain>
    </source>
</reference>
<dbReference type="InterPro" id="IPR016181">
    <property type="entry name" value="Acyl_CoA_acyltransferase"/>
</dbReference>
<protein>
    <submittedName>
        <fullName evidence="1">N-acetyltransferase</fullName>
    </submittedName>
</protein>
<accession>A0A839IMQ7</accession>
<dbReference type="Proteomes" id="UP000565262">
    <property type="component" value="Unassembled WGS sequence"/>
</dbReference>
<dbReference type="PANTHER" id="PTHR47017:SF1">
    <property type="entry name" value="ACYL-COA"/>
    <property type="match status" value="1"/>
</dbReference>
<sequence length="384" mass="45023">MQASFISSLNDITESQWMQLTHNGNPFMRREFLLAMEVSDVTCQKSGWQPMHMILTDHQGLVAFMPVYLKNHSYGEYVFDWSWADAWERYGLAYYPKLVSAVPYTPSQSQRILLRAGIQLADVAHLIFDTIRQQALRLGASSWHLLFPDDDENKQLEQAGSMTRLNCQFHWFNTGQWQDFEQFLGSFSSRKRKNVRQERKKVAKQNLSLRRVMGQEITDQELEHFYHCYHLTYMRRGRQGYLNKAFFEHIVRSMPEQIMLVIADYQPTDTTKPESVAAALFFYDEHSLYGRYWGSKVDADCLHFEACYYQGIEFCLEQGLQHFDPGTQGEHKISRGFHPVITTSNHWIAEEGFIPAIEQFIQDEAEHTMQYAEQACELLPYKDQ</sequence>
<dbReference type="RefSeq" id="WP_182807961.1">
    <property type="nucleotide sequence ID" value="NZ_JACJFM010000005.1"/>
</dbReference>
<keyword evidence="2" id="KW-1185">Reference proteome</keyword>
<comment type="caution">
    <text evidence="1">The sequence shown here is derived from an EMBL/GenBank/DDBJ whole genome shotgun (WGS) entry which is preliminary data.</text>
</comment>
<dbReference type="EMBL" id="JACJFM010000005">
    <property type="protein sequence ID" value="MBB1486181.1"/>
    <property type="molecule type" value="Genomic_DNA"/>
</dbReference>
<evidence type="ECO:0000313" key="2">
    <source>
        <dbReference type="Proteomes" id="UP000565262"/>
    </source>
</evidence>
<dbReference type="Gene3D" id="3.40.630.30">
    <property type="match status" value="1"/>
</dbReference>
<keyword evidence="1" id="KW-0808">Transferase</keyword>
<dbReference type="SUPFAM" id="SSF55729">
    <property type="entry name" value="Acyl-CoA N-acyltransferases (Nat)"/>
    <property type="match status" value="1"/>
</dbReference>
<dbReference type="AlphaFoldDB" id="A0A839IMQ7"/>
<dbReference type="Pfam" id="PF04339">
    <property type="entry name" value="FemAB_like"/>
    <property type="match status" value="1"/>
</dbReference>
<organism evidence="1 2">
    <name type="scientific">Oceanospirillum sediminis</name>
    <dbReference type="NCBI Taxonomy" id="2760088"/>
    <lineage>
        <taxon>Bacteria</taxon>
        <taxon>Pseudomonadati</taxon>
        <taxon>Pseudomonadota</taxon>
        <taxon>Gammaproteobacteria</taxon>
        <taxon>Oceanospirillales</taxon>
        <taxon>Oceanospirillaceae</taxon>
        <taxon>Oceanospirillum</taxon>
    </lineage>
</organism>
<dbReference type="GO" id="GO:0016740">
    <property type="term" value="F:transferase activity"/>
    <property type="evidence" value="ECO:0007669"/>
    <property type="project" value="UniProtKB-KW"/>
</dbReference>